<keyword evidence="3 7" id="KW-0812">Transmembrane</keyword>
<feature type="transmembrane region" description="Helical" evidence="7">
    <location>
        <begin position="103"/>
        <end position="126"/>
    </location>
</feature>
<comment type="caution">
    <text evidence="8">The sequence shown here is derived from an EMBL/GenBank/DDBJ whole genome shotgun (WGS) entry which is preliminary data.</text>
</comment>
<feature type="transmembrane region" description="Helical" evidence="7">
    <location>
        <begin position="138"/>
        <end position="158"/>
    </location>
</feature>
<evidence type="ECO:0000256" key="5">
    <source>
        <dbReference type="ARBA" id="ARBA00023136"/>
    </source>
</evidence>
<feature type="transmembrane region" description="Helical" evidence="7">
    <location>
        <begin position="399"/>
        <end position="419"/>
    </location>
</feature>
<reference evidence="9" key="1">
    <citation type="journal article" date="2017" name="Nat. Microbiol.">
        <title>Global analysis of biosynthetic gene clusters reveals vast potential of secondary metabolite production in Penicillium species.</title>
        <authorList>
            <person name="Nielsen J.C."/>
            <person name="Grijseels S."/>
            <person name="Prigent S."/>
            <person name="Ji B."/>
            <person name="Dainat J."/>
            <person name="Nielsen K.F."/>
            <person name="Frisvad J.C."/>
            <person name="Workman M."/>
            <person name="Nielsen J."/>
        </authorList>
    </citation>
    <scope>NUCLEOTIDE SEQUENCE [LARGE SCALE GENOMIC DNA]</scope>
    <source>
        <strain evidence="9">IBT 31811</strain>
    </source>
</reference>
<dbReference type="AlphaFoldDB" id="A0A1V6Q2B5"/>
<feature type="compositionally biased region" description="Basic and acidic residues" evidence="6">
    <location>
        <begin position="10"/>
        <end position="30"/>
    </location>
</feature>
<feature type="transmembrane region" description="Helical" evidence="7">
    <location>
        <begin position="225"/>
        <end position="243"/>
    </location>
</feature>
<name>A0A1V6Q2B5_9EURO</name>
<feature type="transmembrane region" description="Helical" evidence="7">
    <location>
        <begin position="249"/>
        <end position="269"/>
    </location>
</feature>
<keyword evidence="9" id="KW-1185">Reference proteome</keyword>
<evidence type="ECO:0000256" key="3">
    <source>
        <dbReference type="ARBA" id="ARBA00022692"/>
    </source>
</evidence>
<gene>
    <name evidence="8" type="ORF">PENANT_c017G01238</name>
</gene>
<dbReference type="Gene3D" id="1.20.1250.20">
    <property type="entry name" value="MFS general substrate transporter like domains"/>
    <property type="match status" value="1"/>
</dbReference>
<dbReference type="InterPro" id="IPR000109">
    <property type="entry name" value="POT_fam"/>
</dbReference>
<feature type="transmembrane region" description="Helical" evidence="7">
    <location>
        <begin position="520"/>
        <end position="541"/>
    </location>
</feature>
<evidence type="ECO:0008006" key="10">
    <source>
        <dbReference type="Google" id="ProtNLM"/>
    </source>
</evidence>
<feature type="region of interest" description="Disordered" evidence="6">
    <location>
        <begin position="1"/>
        <end position="45"/>
    </location>
</feature>
<dbReference type="GO" id="GO:0022857">
    <property type="term" value="F:transmembrane transporter activity"/>
    <property type="evidence" value="ECO:0007669"/>
    <property type="project" value="InterPro"/>
</dbReference>
<dbReference type="PANTHER" id="PTHR11654">
    <property type="entry name" value="OLIGOPEPTIDE TRANSPORTER-RELATED"/>
    <property type="match status" value="1"/>
</dbReference>
<dbReference type="InterPro" id="IPR036259">
    <property type="entry name" value="MFS_trans_sf"/>
</dbReference>
<organism evidence="8 9">
    <name type="scientific">Penicillium antarcticum</name>
    <dbReference type="NCBI Taxonomy" id="416450"/>
    <lineage>
        <taxon>Eukaryota</taxon>
        <taxon>Fungi</taxon>
        <taxon>Dikarya</taxon>
        <taxon>Ascomycota</taxon>
        <taxon>Pezizomycotina</taxon>
        <taxon>Eurotiomycetes</taxon>
        <taxon>Eurotiomycetidae</taxon>
        <taxon>Eurotiales</taxon>
        <taxon>Aspergillaceae</taxon>
        <taxon>Penicillium</taxon>
    </lineage>
</organism>
<feature type="transmembrane region" description="Helical" evidence="7">
    <location>
        <begin position="495"/>
        <end position="514"/>
    </location>
</feature>
<comment type="subcellular location">
    <subcellularLocation>
        <location evidence="1">Membrane</location>
        <topology evidence="1">Multi-pass membrane protein</topology>
    </subcellularLocation>
</comment>
<evidence type="ECO:0000256" key="2">
    <source>
        <dbReference type="ARBA" id="ARBA00005982"/>
    </source>
</evidence>
<dbReference type="GO" id="GO:0016020">
    <property type="term" value="C:membrane"/>
    <property type="evidence" value="ECO:0007669"/>
    <property type="project" value="UniProtKB-SubCell"/>
</dbReference>
<proteinExistence type="inferred from homology"/>
<evidence type="ECO:0000256" key="7">
    <source>
        <dbReference type="SAM" id="Phobius"/>
    </source>
</evidence>
<dbReference type="Pfam" id="PF00854">
    <property type="entry name" value="PTR2"/>
    <property type="match status" value="1"/>
</dbReference>
<feature type="transmembrane region" description="Helical" evidence="7">
    <location>
        <begin position="370"/>
        <end position="387"/>
    </location>
</feature>
<evidence type="ECO:0000313" key="8">
    <source>
        <dbReference type="EMBL" id="OQD83365.1"/>
    </source>
</evidence>
<evidence type="ECO:0000256" key="6">
    <source>
        <dbReference type="SAM" id="MobiDB-lite"/>
    </source>
</evidence>
<accession>A0A1V6Q2B5</accession>
<feature type="transmembrane region" description="Helical" evidence="7">
    <location>
        <begin position="164"/>
        <end position="183"/>
    </location>
</feature>
<dbReference type="Proteomes" id="UP000191672">
    <property type="component" value="Unassembled WGS sequence"/>
</dbReference>
<sequence length="554" mass="60418">MSSSMPDVHGSAEQDPHLSSGVKDHPDIHVNRNIPTPPGNDDGRIATEDEVRDLFHVVDKIFSNDLSGMGQLLLYVRENYLQNASGGAVPGALGLQQAAASNIVNALIIGSYIVPVPAAVVADSWLGRYKSMIYSAMYCEVFIEAIGATILFVTSLPIAIENGAALPGVITACVLLAVGLGAFKTTVVPFIADQYDEVEFQIKIGKKGEPVVTSRELTITYIYNVFYWAINVVGFVADATPLLERYVGFWLAYLIPCCAMWLALIPILFGRQYFIRESPASNIMPQVCAALRSGIIGGFKMDAAKPDAQFQQHGRQVPWTDSFVEDIKRSLLTCRVLLLFPIHWLCYNQTFNNLISQAGPMITYGIPNDMMKIAGAVSGIIVAPMIQKGLYPYLAKRRISFGPIARMIVGFIFLTFSMVDTTAVQQLIYQTGPCYDAPLACAAANDRAIPNQISVFLQVPTYFGGALAEVFCLTTGTEYAYNNAPKSMKTLVHTIWLAMAGIGTCLALAFTPLTEDPHLVTMYAILTGLLGGATILLWVLFRRLDKVEIKVDVG</sequence>
<keyword evidence="5 7" id="KW-0472">Membrane</keyword>
<protein>
    <recommendedName>
        <fullName evidence="10">Major facilitator superfamily (MFS) profile domain-containing protein</fullName>
    </recommendedName>
</protein>
<evidence type="ECO:0000256" key="1">
    <source>
        <dbReference type="ARBA" id="ARBA00004141"/>
    </source>
</evidence>
<evidence type="ECO:0000313" key="9">
    <source>
        <dbReference type="Proteomes" id="UP000191672"/>
    </source>
</evidence>
<evidence type="ECO:0000256" key="4">
    <source>
        <dbReference type="ARBA" id="ARBA00022989"/>
    </source>
</evidence>
<keyword evidence="4 7" id="KW-1133">Transmembrane helix</keyword>
<dbReference type="EMBL" id="MDYN01000017">
    <property type="protein sequence ID" value="OQD83365.1"/>
    <property type="molecule type" value="Genomic_DNA"/>
</dbReference>
<dbReference type="SUPFAM" id="SSF103473">
    <property type="entry name" value="MFS general substrate transporter"/>
    <property type="match status" value="1"/>
</dbReference>
<comment type="similarity">
    <text evidence="2">Belongs to the major facilitator superfamily. Proton-dependent oligopeptide transporter (POT/PTR) (TC 2.A.17) family.</text>
</comment>